<feature type="compositionally biased region" description="Low complexity" evidence="1">
    <location>
        <begin position="51"/>
        <end position="75"/>
    </location>
</feature>
<organism evidence="2 3">
    <name type="scientific">Tetrabaena socialis</name>
    <dbReference type="NCBI Taxonomy" id="47790"/>
    <lineage>
        <taxon>Eukaryota</taxon>
        <taxon>Viridiplantae</taxon>
        <taxon>Chlorophyta</taxon>
        <taxon>core chlorophytes</taxon>
        <taxon>Chlorophyceae</taxon>
        <taxon>CS clade</taxon>
        <taxon>Chlamydomonadales</taxon>
        <taxon>Tetrabaenaceae</taxon>
        <taxon>Tetrabaena</taxon>
    </lineage>
</organism>
<comment type="caution">
    <text evidence="2">The sequence shown here is derived from an EMBL/GenBank/DDBJ whole genome shotgun (WGS) entry which is preliminary data.</text>
</comment>
<evidence type="ECO:0000313" key="2">
    <source>
        <dbReference type="EMBL" id="PNH01121.1"/>
    </source>
</evidence>
<name>A0A2J7ZLH2_9CHLO</name>
<reference evidence="2 3" key="1">
    <citation type="journal article" date="2017" name="Mol. Biol. Evol.">
        <title>The 4-celled Tetrabaena socialis nuclear genome reveals the essential components for genetic control of cell number at the origin of multicellularity in the volvocine lineage.</title>
        <authorList>
            <person name="Featherston J."/>
            <person name="Arakaki Y."/>
            <person name="Hanschen E.R."/>
            <person name="Ferris P.J."/>
            <person name="Michod R.E."/>
            <person name="Olson B.J.S.C."/>
            <person name="Nozaki H."/>
            <person name="Durand P.M."/>
        </authorList>
    </citation>
    <scope>NUCLEOTIDE SEQUENCE [LARGE SCALE GENOMIC DNA]</scope>
    <source>
        <strain evidence="2 3">NIES-571</strain>
    </source>
</reference>
<gene>
    <name evidence="2" type="ORF">TSOC_013003</name>
</gene>
<sequence length="75" mass="8092">MLLVSPSGASTPSSSRPRTWATAEYGSQLSGRARVAFQRTRKRHAFFALFRSRPSRTPTTESTSPSESSSGPSST</sequence>
<proteinExistence type="predicted"/>
<dbReference type="EMBL" id="PGGS01001008">
    <property type="protein sequence ID" value="PNH01121.1"/>
    <property type="molecule type" value="Genomic_DNA"/>
</dbReference>
<evidence type="ECO:0000313" key="3">
    <source>
        <dbReference type="Proteomes" id="UP000236333"/>
    </source>
</evidence>
<feature type="region of interest" description="Disordered" evidence="1">
    <location>
        <begin position="50"/>
        <end position="75"/>
    </location>
</feature>
<dbReference type="Proteomes" id="UP000236333">
    <property type="component" value="Unassembled WGS sequence"/>
</dbReference>
<protein>
    <submittedName>
        <fullName evidence="2">Uncharacterized protein</fullName>
    </submittedName>
</protein>
<keyword evidence="3" id="KW-1185">Reference proteome</keyword>
<evidence type="ECO:0000256" key="1">
    <source>
        <dbReference type="SAM" id="MobiDB-lite"/>
    </source>
</evidence>
<dbReference type="AlphaFoldDB" id="A0A2J7ZLH2"/>
<accession>A0A2J7ZLH2</accession>